<accession>A0A8T6QG02</accession>
<dbReference type="AlphaFoldDB" id="A0A8T6QG02"/>
<reference evidence="1 2" key="1">
    <citation type="submission" date="2020-02" db="EMBL/GenBank/DDBJ databases">
        <authorList>
            <person name="Subbiah M."/>
            <person name="Call D."/>
        </authorList>
    </citation>
    <scope>NUCLEOTIDE SEQUENCE [LARGE SCALE GENOMIC DNA]</scope>
    <source>
        <strain evidence="1 2">8375wB1</strain>
    </source>
</reference>
<dbReference type="InterPro" id="IPR009572">
    <property type="entry name" value="DUF1187"/>
</dbReference>
<comment type="caution">
    <text evidence="1">The sequence shown here is derived from an EMBL/GenBank/DDBJ whole genome shotgun (WGS) entry which is preliminary data.</text>
</comment>
<dbReference type="EMBL" id="JAAGYP010000336">
    <property type="protein sequence ID" value="NEN73876.1"/>
    <property type="molecule type" value="Genomic_DNA"/>
</dbReference>
<dbReference type="Proteomes" id="UP000471360">
    <property type="component" value="Unassembled WGS sequence"/>
</dbReference>
<name>A0A8T6QG02_ECOLX</name>
<evidence type="ECO:0000313" key="2">
    <source>
        <dbReference type="Proteomes" id="UP000471360"/>
    </source>
</evidence>
<evidence type="ECO:0000313" key="1">
    <source>
        <dbReference type="EMBL" id="NEN73876.1"/>
    </source>
</evidence>
<dbReference type="RefSeq" id="WP_044688312.1">
    <property type="nucleotide sequence ID" value="NZ_CAJVFD010000010.1"/>
</dbReference>
<organism evidence="1 2">
    <name type="scientific">Escherichia coli</name>
    <dbReference type="NCBI Taxonomy" id="562"/>
    <lineage>
        <taxon>Bacteria</taxon>
        <taxon>Pseudomonadati</taxon>
        <taxon>Pseudomonadota</taxon>
        <taxon>Gammaproteobacteria</taxon>
        <taxon>Enterobacterales</taxon>
        <taxon>Enterobacteriaceae</taxon>
        <taxon>Escherichia</taxon>
    </lineage>
</organism>
<gene>
    <name evidence="1" type="ORF">G3W53_28430</name>
</gene>
<dbReference type="Pfam" id="PF06688">
    <property type="entry name" value="DUF1187"/>
    <property type="match status" value="1"/>
</dbReference>
<proteinExistence type="predicted"/>
<protein>
    <submittedName>
        <fullName evidence="1">DUF1187 family protein</fullName>
    </submittedName>
</protein>
<sequence length="68" mass="7823">MKGKKYKITATIHKAGNPPVAWSFYSETRLTQKQCEMRFYKPKEAGRTAGEHVKLENFECRSLGESDI</sequence>